<dbReference type="Proteomes" id="UP000095563">
    <property type="component" value="Unassembled WGS sequence"/>
</dbReference>
<accession>A0A174QVJ5</accession>
<evidence type="ECO:0000313" key="2">
    <source>
        <dbReference type="Proteomes" id="UP000095563"/>
    </source>
</evidence>
<name>A0A174QVJ5_9CLOT</name>
<gene>
    <name evidence="1" type="ORF">ERS852568_00650</name>
</gene>
<sequence length="83" mass="9881">MFLKDNDEKGTRIVCTLGGNRKGVILMRDKKYYIYNWRQAYFYMQNGVMPIERPGVHPNGSVYFVFSGKETEKVYDKWCKNKE</sequence>
<protein>
    <submittedName>
        <fullName evidence="1">Uncharacterized protein</fullName>
    </submittedName>
</protein>
<dbReference type="RefSeq" id="WP_055206695.1">
    <property type="nucleotide sequence ID" value="NZ_CZBO01000001.1"/>
</dbReference>
<dbReference type="AlphaFoldDB" id="A0A174QVJ5"/>
<dbReference type="EMBL" id="CZBO01000001">
    <property type="protein sequence ID" value="CUP74895.1"/>
    <property type="molecule type" value="Genomic_DNA"/>
</dbReference>
<evidence type="ECO:0000313" key="1">
    <source>
        <dbReference type="EMBL" id="CUP74895.1"/>
    </source>
</evidence>
<reference evidence="1 2" key="1">
    <citation type="submission" date="2015-09" db="EMBL/GenBank/DDBJ databases">
        <authorList>
            <consortium name="Pathogen Informatics"/>
        </authorList>
    </citation>
    <scope>NUCLEOTIDE SEQUENCE [LARGE SCALE GENOMIC DNA]</scope>
    <source>
        <strain evidence="1 2">2789STDY5834956</strain>
    </source>
</reference>
<proteinExistence type="predicted"/>
<organism evidence="1 2">
    <name type="scientific">Clostridium baratii</name>
    <dbReference type="NCBI Taxonomy" id="1561"/>
    <lineage>
        <taxon>Bacteria</taxon>
        <taxon>Bacillati</taxon>
        <taxon>Bacillota</taxon>
        <taxon>Clostridia</taxon>
        <taxon>Eubacteriales</taxon>
        <taxon>Clostridiaceae</taxon>
        <taxon>Clostridium</taxon>
    </lineage>
</organism>